<name>A0ACA9RGP9_9GLOM</name>
<dbReference type="EMBL" id="CAJVQC010053981">
    <property type="protein sequence ID" value="CAG8793645.1"/>
    <property type="molecule type" value="Genomic_DNA"/>
</dbReference>
<proteinExistence type="predicted"/>
<evidence type="ECO:0000313" key="2">
    <source>
        <dbReference type="Proteomes" id="UP000789920"/>
    </source>
</evidence>
<reference evidence="1" key="1">
    <citation type="submission" date="2021-06" db="EMBL/GenBank/DDBJ databases">
        <authorList>
            <person name="Kallberg Y."/>
            <person name="Tangrot J."/>
            <person name="Rosling A."/>
        </authorList>
    </citation>
    <scope>NUCLEOTIDE SEQUENCE</scope>
    <source>
        <strain evidence="1">MA461A</strain>
    </source>
</reference>
<evidence type="ECO:0000313" key="1">
    <source>
        <dbReference type="EMBL" id="CAG8793645.1"/>
    </source>
</evidence>
<keyword evidence="2" id="KW-1185">Reference proteome</keyword>
<protein>
    <submittedName>
        <fullName evidence="1">30241_t:CDS:1</fullName>
    </submittedName>
</protein>
<organism evidence="1 2">
    <name type="scientific">Racocetra persica</name>
    <dbReference type="NCBI Taxonomy" id="160502"/>
    <lineage>
        <taxon>Eukaryota</taxon>
        <taxon>Fungi</taxon>
        <taxon>Fungi incertae sedis</taxon>
        <taxon>Mucoromycota</taxon>
        <taxon>Glomeromycotina</taxon>
        <taxon>Glomeromycetes</taxon>
        <taxon>Diversisporales</taxon>
        <taxon>Gigasporaceae</taxon>
        <taxon>Racocetra</taxon>
    </lineage>
</organism>
<accession>A0ACA9RGP9</accession>
<gene>
    <name evidence="1" type="ORF">RPERSI_LOCUS19603</name>
</gene>
<feature type="non-terminal residue" evidence="1">
    <location>
        <position position="1"/>
    </location>
</feature>
<dbReference type="Proteomes" id="UP000789920">
    <property type="component" value="Unassembled WGS sequence"/>
</dbReference>
<comment type="caution">
    <text evidence="1">The sequence shown here is derived from an EMBL/GenBank/DDBJ whole genome shotgun (WGS) entry which is preliminary data.</text>
</comment>
<sequence length="50" mass="6011">RNSFTILMENARRTQIYFPTFLQSEKANRKQKLRSDIIDWIQRHAGGWST</sequence>